<reference evidence="1 2" key="1">
    <citation type="submission" date="2016-01" db="EMBL/GenBank/DDBJ databases">
        <title>Complete genome and mega plasmid sequence of Sphingomonas panacis DCY99 elicits systemic resistance in rice to Xanthomonas oryzae.</title>
        <authorList>
            <person name="Kim Y.J."/>
            <person name="Yang D.C."/>
            <person name="Sing P."/>
        </authorList>
    </citation>
    <scope>NUCLEOTIDE SEQUENCE [LARGE SCALE GENOMIC DNA]</scope>
    <source>
        <strain evidence="1 2">DCY99</strain>
    </source>
</reference>
<name>A0A1B3Z7P9_9SPHN</name>
<evidence type="ECO:0000313" key="2">
    <source>
        <dbReference type="Proteomes" id="UP000094256"/>
    </source>
</evidence>
<dbReference type="Gene3D" id="1.20.1290.10">
    <property type="entry name" value="AhpD-like"/>
    <property type="match status" value="1"/>
</dbReference>
<dbReference type="RefSeq" id="WP_069204030.1">
    <property type="nucleotide sequence ID" value="NZ_CP014168.1"/>
</dbReference>
<dbReference type="SUPFAM" id="SSF69118">
    <property type="entry name" value="AhpD-like"/>
    <property type="match status" value="1"/>
</dbReference>
<evidence type="ECO:0008006" key="3">
    <source>
        <dbReference type="Google" id="ProtNLM"/>
    </source>
</evidence>
<dbReference type="PANTHER" id="PTHR34846:SF11">
    <property type="entry name" value="4-CARBOXYMUCONOLACTONE DECARBOXYLASE FAMILY PROTEIN (AFU_ORTHOLOGUE AFUA_6G11590)"/>
    <property type="match status" value="1"/>
</dbReference>
<keyword evidence="2" id="KW-1185">Reference proteome</keyword>
<sequence>MRLPLIAPADLTDAQKPLYDDMKAGIATNFNDFTVLADNGALMGPWNPWLHEPVIGKAVWDLTKAMSMQATLPDAPRQIAILVTGAHFDAAYELYAHIAVAEREKMSAARLSALCANIKPTDLDPQESVAYDVAFALVNGGVLPEPCYALAVETFGQHGANELIYLVGLYALVSMTLNGFNVPVPERD</sequence>
<dbReference type="OrthoDB" id="9129225at2"/>
<dbReference type="Proteomes" id="UP000094256">
    <property type="component" value="Chromosome"/>
</dbReference>
<dbReference type="PANTHER" id="PTHR34846">
    <property type="entry name" value="4-CARBOXYMUCONOLACTONE DECARBOXYLASE FAMILY PROTEIN (AFU_ORTHOLOGUE AFUA_6G11590)"/>
    <property type="match status" value="1"/>
</dbReference>
<dbReference type="InterPro" id="IPR029032">
    <property type="entry name" value="AhpD-like"/>
</dbReference>
<dbReference type="AlphaFoldDB" id="A0A1B3Z7P9"/>
<organism evidence="1 2">
    <name type="scientific">Sphingomonas panacis</name>
    <dbReference type="NCBI Taxonomy" id="1560345"/>
    <lineage>
        <taxon>Bacteria</taxon>
        <taxon>Pseudomonadati</taxon>
        <taxon>Pseudomonadota</taxon>
        <taxon>Alphaproteobacteria</taxon>
        <taxon>Sphingomonadales</taxon>
        <taxon>Sphingomonadaceae</taxon>
        <taxon>Sphingomonas</taxon>
    </lineage>
</organism>
<gene>
    <name evidence="1" type="ORF">AWL63_05225</name>
</gene>
<dbReference type="KEGG" id="span:AWL63_05225"/>
<evidence type="ECO:0000313" key="1">
    <source>
        <dbReference type="EMBL" id="AOH83456.1"/>
    </source>
</evidence>
<proteinExistence type="predicted"/>
<dbReference type="STRING" id="1560345.AWL63_05225"/>
<protein>
    <recommendedName>
        <fullName evidence="3">Carboxymuconolactone decarboxylase-like domain-containing protein</fullName>
    </recommendedName>
</protein>
<dbReference type="EMBL" id="CP014168">
    <property type="protein sequence ID" value="AOH83456.1"/>
    <property type="molecule type" value="Genomic_DNA"/>
</dbReference>
<accession>A0A1B3Z7P9</accession>